<proteinExistence type="predicted"/>
<evidence type="ECO:0008006" key="3">
    <source>
        <dbReference type="Google" id="ProtNLM"/>
    </source>
</evidence>
<dbReference type="PANTHER" id="PTHR37827">
    <property type="entry name" value="TUDOR DOMAIN-CONTAINING PROTEIN"/>
    <property type="match status" value="1"/>
</dbReference>
<dbReference type="PANTHER" id="PTHR37827:SF1">
    <property type="entry name" value="HNH DOMAIN-CONTAINING PROTEIN"/>
    <property type="match status" value="1"/>
</dbReference>
<comment type="caution">
    <text evidence="1">The sequence shown here is derived from an EMBL/GenBank/DDBJ whole genome shotgun (WGS) entry which is preliminary data.</text>
</comment>
<keyword evidence="2" id="KW-1185">Reference proteome</keyword>
<dbReference type="AlphaFoldDB" id="A0A853I4W9"/>
<protein>
    <recommendedName>
        <fullName evidence="3">HNH domain-containing protein</fullName>
    </recommendedName>
</protein>
<dbReference type="EMBL" id="JACCKB010000029">
    <property type="protein sequence ID" value="NYZ67729.1"/>
    <property type="molecule type" value="Genomic_DNA"/>
</dbReference>
<sequence>MNQVVSQFLSKPSHCELCERAETLTRHHLIPRTHHRRKIFVKRFSRQEMTNRILWLCRPCHSHIHTSFSERDLGLQYNSREALLNCQEITGFIDWIKDKPAGFKPKSNRKRW</sequence>
<accession>A0A853I4W9</accession>
<gene>
    <name evidence="1" type="ORF">H0A36_17080</name>
</gene>
<organism evidence="1 2">
    <name type="scientific">Spartinivicinus marinus</name>
    <dbReference type="NCBI Taxonomy" id="2994442"/>
    <lineage>
        <taxon>Bacteria</taxon>
        <taxon>Pseudomonadati</taxon>
        <taxon>Pseudomonadota</taxon>
        <taxon>Gammaproteobacteria</taxon>
        <taxon>Oceanospirillales</taxon>
        <taxon>Zooshikellaceae</taxon>
        <taxon>Spartinivicinus</taxon>
    </lineage>
</organism>
<evidence type="ECO:0000313" key="2">
    <source>
        <dbReference type="Proteomes" id="UP000569732"/>
    </source>
</evidence>
<dbReference type="Proteomes" id="UP000569732">
    <property type="component" value="Unassembled WGS sequence"/>
</dbReference>
<dbReference type="RefSeq" id="WP_180569751.1">
    <property type="nucleotide sequence ID" value="NZ_JACCKB010000029.1"/>
</dbReference>
<reference evidence="1 2" key="1">
    <citation type="submission" date="2020-07" db="EMBL/GenBank/DDBJ databases">
        <title>Endozoicomonas sp. nov., isolated from sediment.</title>
        <authorList>
            <person name="Gu T."/>
        </authorList>
    </citation>
    <scope>NUCLEOTIDE SEQUENCE [LARGE SCALE GENOMIC DNA]</scope>
    <source>
        <strain evidence="1 2">SM1973</strain>
    </source>
</reference>
<evidence type="ECO:0000313" key="1">
    <source>
        <dbReference type="EMBL" id="NYZ67729.1"/>
    </source>
</evidence>
<name>A0A853I4W9_9GAMM</name>